<dbReference type="GO" id="GO:0006310">
    <property type="term" value="P:DNA recombination"/>
    <property type="evidence" value="ECO:0007669"/>
    <property type="project" value="UniProtKB-KW"/>
</dbReference>
<evidence type="ECO:0000256" key="2">
    <source>
        <dbReference type="ARBA" id="ARBA00022908"/>
    </source>
</evidence>
<gene>
    <name evidence="8" type="ORF">DQK91_18240</name>
</gene>
<comment type="similarity">
    <text evidence="1">Belongs to the 'phage' integrase family.</text>
</comment>
<dbReference type="PROSITE" id="PS51898">
    <property type="entry name" value="TYR_RECOMBINASE"/>
    <property type="match status" value="1"/>
</dbReference>
<dbReference type="InterPro" id="IPR002104">
    <property type="entry name" value="Integrase_catalytic"/>
</dbReference>
<dbReference type="InterPro" id="IPR053876">
    <property type="entry name" value="Phage_int_M"/>
</dbReference>
<evidence type="ECO:0000256" key="3">
    <source>
        <dbReference type="ARBA" id="ARBA00023125"/>
    </source>
</evidence>
<dbReference type="Pfam" id="PF22022">
    <property type="entry name" value="Phage_int_M"/>
    <property type="match status" value="1"/>
</dbReference>
<dbReference type="Pfam" id="PF00589">
    <property type="entry name" value="Phage_integrase"/>
    <property type="match status" value="1"/>
</dbReference>
<dbReference type="InterPro" id="IPR013762">
    <property type="entry name" value="Integrase-like_cat_sf"/>
</dbReference>
<accession>A0A6P1ZGA8</accession>
<feature type="domain" description="Core-binding (CB)" evidence="7">
    <location>
        <begin position="69"/>
        <end position="152"/>
    </location>
</feature>
<dbReference type="EMBL" id="QMIF01000015">
    <property type="protein sequence ID" value="TVM31603.1"/>
    <property type="molecule type" value="Genomic_DNA"/>
</dbReference>
<dbReference type="GO" id="GO:0015074">
    <property type="term" value="P:DNA integration"/>
    <property type="evidence" value="ECO:0007669"/>
    <property type="project" value="UniProtKB-KW"/>
</dbReference>
<dbReference type="AlphaFoldDB" id="A0A6P1ZGA8"/>
<keyword evidence="3 5" id="KW-0238">DNA-binding</keyword>
<dbReference type="InterPro" id="IPR011010">
    <property type="entry name" value="DNA_brk_join_enz"/>
</dbReference>
<sequence>MSVHQTKKTKKWYVKWWVPDEKKYYSKWFGAGPKNGPEHRNAMAFDLEIKAKKALNKELPRKPPVVEEIYLEGLAKAYANHQRASGKSSRWLKEWLGMLDRHILPLVGHSPVNALTYQDMMRVVDYYTDRGCSPHTINRYLSYLKAMFRFGIRHGITTGNPLEHWRKRKEPPKQCLLNLEDLRRIQAHSPPHLAWGIEVAFNLVVRVGASELMALTWDRVDWSKRGVWVFMSKTNREKFVPCTDQFLAKLKSRKETANSRFIVEYKNQPFLRFRGSWKNAVRKAGIQYHTTPYDIRHLAITELLARGVDPGAVADIAGHSSAFFTITRYHHVREGAKRSAIEALPALVN</sequence>
<dbReference type="GO" id="GO:0003677">
    <property type="term" value="F:DNA binding"/>
    <property type="evidence" value="ECO:0007669"/>
    <property type="project" value="UniProtKB-UniRule"/>
</dbReference>
<dbReference type="Gene3D" id="1.10.443.10">
    <property type="entry name" value="Intergrase catalytic core"/>
    <property type="match status" value="1"/>
</dbReference>
<dbReference type="OrthoDB" id="5418320at2"/>
<feature type="domain" description="Tyr recombinase" evidence="6">
    <location>
        <begin position="172"/>
        <end position="342"/>
    </location>
</feature>
<dbReference type="PANTHER" id="PTHR30629:SF2">
    <property type="entry name" value="PROPHAGE INTEGRASE INTS-RELATED"/>
    <property type="match status" value="1"/>
</dbReference>
<keyword evidence="4" id="KW-0233">DNA recombination</keyword>
<dbReference type="InterPro" id="IPR010998">
    <property type="entry name" value="Integrase_recombinase_N"/>
</dbReference>
<name>A0A6P1ZGA8_9BACT</name>
<evidence type="ECO:0000259" key="7">
    <source>
        <dbReference type="PROSITE" id="PS51900"/>
    </source>
</evidence>
<dbReference type="PROSITE" id="PS51900">
    <property type="entry name" value="CB"/>
    <property type="match status" value="1"/>
</dbReference>
<dbReference type="SUPFAM" id="SSF56349">
    <property type="entry name" value="DNA breaking-rejoining enzymes"/>
    <property type="match status" value="1"/>
</dbReference>
<comment type="caution">
    <text evidence="8">The sequence shown here is derived from an EMBL/GenBank/DDBJ whole genome shotgun (WGS) entry which is preliminary data.</text>
</comment>
<reference evidence="8 9" key="1">
    <citation type="submission" date="2018-06" db="EMBL/GenBank/DDBJ databases">
        <title>Complete genome of Desulfovibrio marinus P48SEP.</title>
        <authorList>
            <person name="Crispim J.S."/>
            <person name="Vidigal P.M.P."/>
            <person name="Silva L.C.F."/>
            <person name="Araujo L.C."/>
            <person name="Laguardia C.N."/>
            <person name="Dias R.S."/>
            <person name="Sousa M.P."/>
            <person name="Paula S.O."/>
            <person name="Silva C."/>
        </authorList>
    </citation>
    <scope>NUCLEOTIDE SEQUENCE [LARGE SCALE GENOMIC DNA]</scope>
    <source>
        <strain evidence="8 9">P48SEP</strain>
    </source>
</reference>
<protein>
    <submittedName>
        <fullName evidence="8">Site-specific integrase</fullName>
    </submittedName>
</protein>
<proteinExistence type="inferred from homology"/>
<evidence type="ECO:0000256" key="4">
    <source>
        <dbReference type="ARBA" id="ARBA00023172"/>
    </source>
</evidence>
<evidence type="ECO:0000256" key="5">
    <source>
        <dbReference type="PROSITE-ProRule" id="PRU01248"/>
    </source>
</evidence>
<organism evidence="8 9">
    <name type="scientific">Oceanidesulfovibrio marinus</name>
    <dbReference type="NCBI Taxonomy" id="370038"/>
    <lineage>
        <taxon>Bacteria</taxon>
        <taxon>Pseudomonadati</taxon>
        <taxon>Thermodesulfobacteriota</taxon>
        <taxon>Desulfovibrionia</taxon>
        <taxon>Desulfovibrionales</taxon>
        <taxon>Desulfovibrionaceae</taxon>
        <taxon>Oceanidesulfovibrio</taxon>
    </lineage>
</organism>
<evidence type="ECO:0000259" key="6">
    <source>
        <dbReference type="PROSITE" id="PS51898"/>
    </source>
</evidence>
<dbReference type="InterPro" id="IPR044068">
    <property type="entry name" value="CB"/>
</dbReference>
<dbReference type="Proteomes" id="UP000434052">
    <property type="component" value="Unassembled WGS sequence"/>
</dbReference>
<dbReference type="PANTHER" id="PTHR30629">
    <property type="entry name" value="PROPHAGE INTEGRASE"/>
    <property type="match status" value="1"/>
</dbReference>
<dbReference type="RefSeq" id="WP_144306836.1">
    <property type="nucleotide sequence ID" value="NZ_QMIF01000015.1"/>
</dbReference>
<dbReference type="Gene3D" id="1.10.150.130">
    <property type="match status" value="1"/>
</dbReference>
<dbReference type="InterPro" id="IPR050808">
    <property type="entry name" value="Phage_Integrase"/>
</dbReference>
<evidence type="ECO:0000256" key="1">
    <source>
        <dbReference type="ARBA" id="ARBA00008857"/>
    </source>
</evidence>
<evidence type="ECO:0000313" key="9">
    <source>
        <dbReference type="Proteomes" id="UP000434052"/>
    </source>
</evidence>
<evidence type="ECO:0000313" key="8">
    <source>
        <dbReference type="EMBL" id="TVM31603.1"/>
    </source>
</evidence>
<keyword evidence="2" id="KW-0229">DNA integration</keyword>